<name>A0ACD3A8P5_9AGAR</name>
<accession>A0ACD3A8P5</accession>
<dbReference type="Proteomes" id="UP000308600">
    <property type="component" value="Unassembled WGS sequence"/>
</dbReference>
<protein>
    <submittedName>
        <fullName evidence="1">Uncharacterized protein</fullName>
    </submittedName>
</protein>
<gene>
    <name evidence="1" type="ORF">BDN72DRAFT_848905</name>
</gene>
<feature type="non-terminal residue" evidence="1">
    <location>
        <position position="67"/>
    </location>
</feature>
<dbReference type="EMBL" id="ML208597">
    <property type="protein sequence ID" value="TFK62223.1"/>
    <property type="molecule type" value="Genomic_DNA"/>
</dbReference>
<keyword evidence="2" id="KW-1185">Reference proteome</keyword>
<evidence type="ECO:0000313" key="2">
    <source>
        <dbReference type="Proteomes" id="UP000308600"/>
    </source>
</evidence>
<proteinExistence type="predicted"/>
<sequence>MGSDPDVQPPFDRAGTPIMCTACATMYLPHLTFSFTGRLSQSKSKSSSVGSWIPVKETHPSEEVDEV</sequence>
<organism evidence="1 2">
    <name type="scientific">Pluteus cervinus</name>
    <dbReference type="NCBI Taxonomy" id="181527"/>
    <lineage>
        <taxon>Eukaryota</taxon>
        <taxon>Fungi</taxon>
        <taxon>Dikarya</taxon>
        <taxon>Basidiomycota</taxon>
        <taxon>Agaricomycotina</taxon>
        <taxon>Agaricomycetes</taxon>
        <taxon>Agaricomycetidae</taxon>
        <taxon>Agaricales</taxon>
        <taxon>Pluteineae</taxon>
        <taxon>Pluteaceae</taxon>
        <taxon>Pluteus</taxon>
    </lineage>
</organism>
<evidence type="ECO:0000313" key="1">
    <source>
        <dbReference type="EMBL" id="TFK62223.1"/>
    </source>
</evidence>
<reference evidence="1 2" key="1">
    <citation type="journal article" date="2019" name="Nat. Ecol. Evol.">
        <title>Megaphylogeny resolves global patterns of mushroom evolution.</title>
        <authorList>
            <person name="Varga T."/>
            <person name="Krizsan K."/>
            <person name="Foldi C."/>
            <person name="Dima B."/>
            <person name="Sanchez-Garcia M."/>
            <person name="Sanchez-Ramirez S."/>
            <person name="Szollosi G.J."/>
            <person name="Szarkandi J.G."/>
            <person name="Papp V."/>
            <person name="Albert L."/>
            <person name="Andreopoulos W."/>
            <person name="Angelini C."/>
            <person name="Antonin V."/>
            <person name="Barry K.W."/>
            <person name="Bougher N.L."/>
            <person name="Buchanan P."/>
            <person name="Buyck B."/>
            <person name="Bense V."/>
            <person name="Catcheside P."/>
            <person name="Chovatia M."/>
            <person name="Cooper J."/>
            <person name="Damon W."/>
            <person name="Desjardin D."/>
            <person name="Finy P."/>
            <person name="Geml J."/>
            <person name="Haridas S."/>
            <person name="Hughes K."/>
            <person name="Justo A."/>
            <person name="Karasinski D."/>
            <person name="Kautmanova I."/>
            <person name="Kiss B."/>
            <person name="Kocsube S."/>
            <person name="Kotiranta H."/>
            <person name="LaButti K.M."/>
            <person name="Lechner B.E."/>
            <person name="Liimatainen K."/>
            <person name="Lipzen A."/>
            <person name="Lukacs Z."/>
            <person name="Mihaltcheva S."/>
            <person name="Morgado L.N."/>
            <person name="Niskanen T."/>
            <person name="Noordeloos M.E."/>
            <person name="Ohm R.A."/>
            <person name="Ortiz-Santana B."/>
            <person name="Ovrebo C."/>
            <person name="Racz N."/>
            <person name="Riley R."/>
            <person name="Savchenko A."/>
            <person name="Shiryaev A."/>
            <person name="Soop K."/>
            <person name="Spirin V."/>
            <person name="Szebenyi C."/>
            <person name="Tomsovsky M."/>
            <person name="Tulloss R.E."/>
            <person name="Uehling J."/>
            <person name="Grigoriev I.V."/>
            <person name="Vagvolgyi C."/>
            <person name="Papp T."/>
            <person name="Martin F.M."/>
            <person name="Miettinen O."/>
            <person name="Hibbett D.S."/>
            <person name="Nagy L.G."/>
        </authorList>
    </citation>
    <scope>NUCLEOTIDE SEQUENCE [LARGE SCALE GENOMIC DNA]</scope>
    <source>
        <strain evidence="1 2">NL-1719</strain>
    </source>
</reference>